<dbReference type="PROSITE" id="PS50600">
    <property type="entry name" value="ULP_PROTEASE"/>
    <property type="match status" value="1"/>
</dbReference>
<dbReference type="EMBL" id="CAJOBC010000453">
    <property type="protein sequence ID" value="CAF3588094.1"/>
    <property type="molecule type" value="Genomic_DNA"/>
</dbReference>
<evidence type="ECO:0000313" key="9">
    <source>
        <dbReference type="Proteomes" id="UP000663829"/>
    </source>
</evidence>
<dbReference type="InterPro" id="IPR038765">
    <property type="entry name" value="Papain-like_cys_pep_sf"/>
</dbReference>
<dbReference type="Gene3D" id="3.40.395.10">
    <property type="entry name" value="Adenoviral Proteinase, Chain A"/>
    <property type="match status" value="1"/>
</dbReference>
<evidence type="ECO:0000256" key="3">
    <source>
        <dbReference type="ARBA" id="ARBA00022801"/>
    </source>
</evidence>
<protein>
    <recommendedName>
        <fullName evidence="4">Ubiquitin-like protease family profile domain-containing protein</fullName>
    </recommendedName>
</protein>
<accession>A0A813SMT9</accession>
<dbReference type="Pfam" id="PF02902">
    <property type="entry name" value="Peptidase_C48"/>
    <property type="match status" value="1"/>
</dbReference>
<sequence length="159" mass="18199">MSGTNHTVSEVNPGSNDIELYLQRIITERANTTTIQPIDIILPINLDRNHWTLLIICYSDDISIVMYPDIYYIDPLSHSIHNDVLEGVRKSGIVDRGYTVIETPKIILQRDGRNCGPWICCCAQQWIATGQFNFLDLQKLNMLEVRGQHVRIFPIDSDD</sequence>
<dbReference type="EMBL" id="CAJOBA010000749">
    <property type="protein sequence ID" value="CAF3553847.1"/>
    <property type="molecule type" value="Genomic_DNA"/>
</dbReference>
<dbReference type="OrthoDB" id="5989225at2759"/>
<comment type="similarity">
    <text evidence="1">Belongs to the peptidase C48 family.</text>
</comment>
<keyword evidence="9" id="KW-1185">Reference proteome</keyword>
<evidence type="ECO:0000259" key="4">
    <source>
        <dbReference type="PROSITE" id="PS50600"/>
    </source>
</evidence>
<reference evidence="6" key="1">
    <citation type="submission" date="2021-02" db="EMBL/GenBank/DDBJ databases">
        <authorList>
            <person name="Nowell W R."/>
        </authorList>
    </citation>
    <scope>NUCLEOTIDE SEQUENCE</scope>
</reference>
<dbReference type="GO" id="GO:0006508">
    <property type="term" value="P:proteolysis"/>
    <property type="evidence" value="ECO:0007669"/>
    <property type="project" value="UniProtKB-KW"/>
</dbReference>
<evidence type="ECO:0000313" key="8">
    <source>
        <dbReference type="EMBL" id="CAF3588094.1"/>
    </source>
</evidence>
<keyword evidence="3" id="KW-0378">Hydrolase</keyword>
<proteinExistence type="inferred from homology"/>
<feature type="domain" description="Ubiquitin-like protease family profile" evidence="4">
    <location>
        <begin position="1"/>
        <end position="126"/>
    </location>
</feature>
<comment type="caution">
    <text evidence="6">The sequence shown here is derived from an EMBL/GenBank/DDBJ whole genome shotgun (WGS) entry which is preliminary data.</text>
</comment>
<evidence type="ECO:0000313" key="5">
    <source>
        <dbReference type="EMBL" id="CAF0772883.1"/>
    </source>
</evidence>
<dbReference type="Proteomes" id="UP000682733">
    <property type="component" value="Unassembled WGS sequence"/>
</dbReference>
<evidence type="ECO:0000256" key="1">
    <source>
        <dbReference type="ARBA" id="ARBA00005234"/>
    </source>
</evidence>
<evidence type="ECO:0000313" key="7">
    <source>
        <dbReference type="EMBL" id="CAF3553847.1"/>
    </source>
</evidence>
<dbReference type="Proteomes" id="UP000681722">
    <property type="component" value="Unassembled WGS sequence"/>
</dbReference>
<dbReference type="InterPro" id="IPR003653">
    <property type="entry name" value="Peptidase_C48_C"/>
</dbReference>
<dbReference type="GO" id="GO:0008234">
    <property type="term" value="F:cysteine-type peptidase activity"/>
    <property type="evidence" value="ECO:0007669"/>
    <property type="project" value="InterPro"/>
</dbReference>
<gene>
    <name evidence="6" type="ORF">GPM918_LOCUS3613</name>
    <name evidence="5" type="ORF">OVA965_LOCUS3180</name>
    <name evidence="8" type="ORF">SRO942_LOCUS3613</name>
    <name evidence="7" type="ORF">TMI583_LOCUS3179</name>
</gene>
<dbReference type="Proteomes" id="UP000677228">
    <property type="component" value="Unassembled WGS sequence"/>
</dbReference>
<dbReference type="Proteomes" id="UP000663829">
    <property type="component" value="Unassembled WGS sequence"/>
</dbReference>
<evidence type="ECO:0000313" key="6">
    <source>
        <dbReference type="EMBL" id="CAF0802888.1"/>
    </source>
</evidence>
<organism evidence="6 9">
    <name type="scientific">Didymodactylos carnosus</name>
    <dbReference type="NCBI Taxonomy" id="1234261"/>
    <lineage>
        <taxon>Eukaryota</taxon>
        <taxon>Metazoa</taxon>
        <taxon>Spiralia</taxon>
        <taxon>Gnathifera</taxon>
        <taxon>Rotifera</taxon>
        <taxon>Eurotatoria</taxon>
        <taxon>Bdelloidea</taxon>
        <taxon>Philodinida</taxon>
        <taxon>Philodinidae</taxon>
        <taxon>Didymodactylos</taxon>
    </lineage>
</organism>
<dbReference type="AlphaFoldDB" id="A0A813SMT9"/>
<evidence type="ECO:0000256" key="2">
    <source>
        <dbReference type="ARBA" id="ARBA00022670"/>
    </source>
</evidence>
<dbReference type="EMBL" id="CAJNOQ010000453">
    <property type="protein sequence ID" value="CAF0802888.1"/>
    <property type="molecule type" value="Genomic_DNA"/>
</dbReference>
<dbReference type="SUPFAM" id="SSF54001">
    <property type="entry name" value="Cysteine proteinases"/>
    <property type="match status" value="1"/>
</dbReference>
<dbReference type="EMBL" id="CAJNOK010000749">
    <property type="protein sequence ID" value="CAF0772883.1"/>
    <property type="molecule type" value="Genomic_DNA"/>
</dbReference>
<keyword evidence="2" id="KW-0645">Protease</keyword>
<name>A0A813SMT9_9BILA</name>